<dbReference type="EMBL" id="MKIM01000031">
    <property type="protein sequence ID" value="OLP42792.1"/>
    <property type="molecule type" value="Genomic_DNA"/>
</dbReference>
<organism evidence="1 2">
    <name type="scientific">Rhizobium oryziradicis</name>
    <dbReference type="NCBI Taxonomy" id="1867956"/>
    <lineage>
        <taxon>Bacteria</taxon>
        <taxon>Pseudomonadati</taxon>
        <taxon>Pseudomonadota</taxon>
        <taxon>Alphaproteobacteria</taxon>
        <taxon>Hyphomicrobiales</taxon>
        <taxon>Rhizobiaceae</taxon>
        <taxon>Rhizobium/Agrobacterium group</taxon>
        <taxon>Rhizobium</taxon>
    </lineage>
</organism>
<comment type="caution">
    <text evidence="1">The sequence shown here is derived from an EMBL/GenBank/DDBJ whole genome shotgun (WGS) entry which is preliminary data.</text>
</comment>
<reference evidence="1 2" key="1">
    <citation type="submission" date="2016-09" db="EMBL/GenBank/DDBJ databases">
        <title>Rhizobium oryziradicis sp. nov., isolated from the root of rice.</title>
        <authorList>
            <person name="Zhao J."/>
            <person name="Zhang X."/>
        </authorList>
    </citation>
    <scope>NUCLEOTIDE SEQUENCE [LARGE SCALE GENOMIC DNA]</scope>
    <source>
        <strain evidence="1 2">N19</strain>
    </source>
</reference>
<sequence>MANTSKTVTRQAFGPNETDINLCYFVSWDSEIPGEGEVAERWAHFNDKDDADAYFAEKSKDADLFVWKGELGVSKSQGHFDWFYTQWSKSLDKHLTQKPAQGMGYRFSNDAFEAFEPLEFEEEEAE</sequence>
<dbReference type="AlphaFoldDB" id="A0A1Q8ZM17"/>
<dbReference type="RefSeq" id="WP_075641489.1">
    <property type="nucleotide sequence ID" value="NZ_MKIM01000031.1"/>
</dbReference>
<dbReference type="Proteomes" id="UP000186894">
    <property type="component" value="Unassembled WGS sequence"/>
</dbReference>
<evidence type="ECO:0000313" key="2">
    <source>
        <dbReference type="Proteomes" id="UP000186894"/>
    </source>
</evidence>
<protein>
    <submittedName>
        <fullName evidence="1">Uncharacterized protein</fullName>
    </submittedName>
</protein>
<name>A0A1Q8ZM17_9HYPH</name>
<keyword evidence="2" id="KW-1185">Reference proteome</keyword>
<dbReference type="OrthoDB" id="8365549at2"/>
<proteinExistence type="predicted"/>
<evidence type="ECO:0000313" key="1">
    <source>
        <dbReference type="EMBL" id="OLP42792.1"/>
    </source>
</evidence>
<accession>A0A1Q8ZM17</accession>
<dbReference type="STRING" id="1867956.BJF95_01350"/>
<gene>
    <name evidence="1" type="ORF">BJF95_01350</name>
</gene>